<dbReference type="Proteomes" id="UP001497680">
    <property type="component" value="Unassembled WGS sequence"/>
</dbReference>
<reference evidence="1 2" key="1">
    <citation type="journal article" date="2022" name="New Phytol.">
        <title>Ecological generalism drives hyperdiversity of secondary metabolite gene clusters in xylarialean endophytes.</title>
        <authorList>
            <person name="Franco M.E.E."/>
            <person name="Wisecaver J.H."/>
            <person name="Arnold A.E."/>
            <person name="Ju Y.M."/>
            <person name="Slot J.C."/>
            <person name="Ahrendt S."/>
            <person name="Moore L.P."/>
            <person name="Eastman K.E."/>
            <person name="Scott K."/>
            <person name="Konkel Z."/>
            <person name="Mondo S.J."/>
            <person name="Kuo A."/>
            <person name="Hayes R.D."/>
            <person name="Haridas S."/>
            <person name="Andreopoulos B."/>
            <person name="Riley R."/>
            <person name="LaButti K."/>
            <person name="Pangilinan J."/>
            <person name="Lipzen A."/>
            <person name="Amirebrahimi M."/>
            <person name="Yan J."/>
            <person name="Adam C."/>
            <person name="Keymanesh K."/>
            <person name="Ng V."/>
            <person name="Louie K."/>
            <person name="Northen T."/>
            <person name="Drula E."/>
            <person name="Henrissat B."/>
            <person name="Hsieh H.M."/>
            <person name="Youens-Clark K."/>
            <person name="Lutzoni F."/>
            <person name="Miadlikowska J."/>
            <person name="Eastwood D.C."/>
            <person name="Hamelin R.C."/>
            <person name="Grigoriev I.V."/>
            <person name="U'Ren J.M."/>
        </authorList>
    </citation>
    <scope>NUCLEOTIDE SEQUENCE [LARGE SCALE GENOMIC DNA]</scope>
    <source>
        <strain evidence="1 2">ER1909</strain>
    </source>
</reference>
<comment type="caution">
    <text evidence="1">The sequence shown here is derived from an EMBL/GenBank/DDBJ whole genome shotgun (WGS) entry which is preliminary data.</text>
</comment>
<evidence type="ECO:0000313" key="2">
    <source>
        <dbReference type="Proteomes" id="UP001497680"/>
    </source>
</evidence>
<gene>
    <name evidence="1" type="ORF">F4821DRAFT_225575</name>
</gene>
<accession>A0ACC0DFZ8</accession>
<sequence>MLFIYTTFNVSRFLIYDKMASTIEVKDQFAFPPMQINTDEERRSMHQLNDGEEIQRPDIVDDLCQGLLLQARIDRIIHGYESEGSGPVTLVIFGFRFHGIDSERRFKQATITILFQDERKRNHYDPEVIRLWPNGDFTLGDETVIDVEQANEKEMSAEGAAGGAVAQASTHATLRWEQTKSFKTTDRSTLTGSIILDTQVRYVGPKNAIRLTISENRVAASGIVTDLRAAVLLKRRNDTDTFLATAKIKARANYSYNFFRGIRDVSGFSPPNDPIRFRPGVQYLRRPTLGDELEAKLSETVDTQNLNAARLDDLAGVLGTTVLATR</sequence>
<name>A0ACC0DFZ8_9PEZI</name>
<proteinExistence type="predicted"/>
<dbReference type="EMBL" id="MU394285">
    <property type="protein sequence ID" value="KAI6091771.1"/>
    <property type="molecule type" value="Genomic_DNA"/>
</dbReference>
<keyword evidence="2" id="KW-1185">Reference proteome</keyword>
<organism evidence="1 2">
    <name type="scientific">Hypoxylon rubiginosum</name>
    <dbReference type="NCBI Taxonomy" id="110542"/>
    <lineage>
        <taxon>Eukaryota</taxon>
        <taxon>Fungi</taxon>
        <taxon>Dikarya</taxon>
        <taxon>Ascomycota</taxon>
        <taxon>Pezizomycotina</taxon>
        <taxon>Sordariomycetes</taxon>
        <taxon>Xylariomycetidae</taxon>
        <taxon>Xylariales</taxon>
        <taxon>Hypoxylaceae</taxon>
        <taxon>Hypoxylon</taxon>
    </lineage>
</organism>
<evidence type="ECO:0000313" key="1">
    <source>
        <dbReference type="EMBL" id="KAI6091771.1"/>
    </source>
</evidence>
<protein>
    <submittedName>
        <fullName evidence="1">Uncharacterized protein</fullName>
    </submittedName>
</protein>